<protein>
    <submittedName>
        <fullName evidence="1">Uncharacterized protein</fullName>
    </submittedName>
</protein>
<organism evidence="1 2">
    <name type="scientific">Araneus ventricosus</name>
    <name type="common">Orbweaver spider</name>
    <name type="synonym">Epeira ventricosa</name>
    <dbReference type="NCBI Taxonomy" id="182803"/>
    <lineage>
        <taxon>Eukaryota</taxon>
        <taxon>Metazoa</taxon>
        <taxon>Ecdysozoa</taxon>
        <taxon>Arthropoda</taxon>
        <taxon>Chelicerata</taxon>
        <taxon>Arachnida</taxon>
        <taxon>Araneae</taxon>
        <taxon>Araneomorphae</taxon>
        <taxon>Entelegynae</taxon>
        <taxon>Araneoidea</taxon>
        <taxon>Araneidae</taxon>
        <taxon>Araneus</taxon>
    </lineage>
</organism>
<accession>A0A4Y2V4E8</accession>
<dbReference type="Proteomes" id="UP000499080">
    <property type="component" value="Unassembled WGS sequence"/>
</dbReference>
<keyword evidence="2" id="KW-1185">Reference proteome</keyword>
<sequence length="83" mass="9662">MDEIGTAVEWCRGVRFRTVEFRGRNPIPPMMGRVFGASARSTKRPPANVVGKYGERRWLRLLLRHLTTIQNYEVRPKIALMCF</sequence>
<dbReference type="EMBL" id="BGPR01042196">
    <property type="protein sequence ID" value="GBO18597.1"/>
    <property type="molecule type" value="Genomic_DNA"/>
</dbReference>
<reference evidence="1 2" key="1">
    <citation type="journal article" date="2019" name="Sci. Rep.">
        <title>Orb-weaving spider Araneus ventricosus genome elucidates the spidroin gene catalogue.</title>
        <authorList>
            <person name="Kono N."/>
            <person name="Nakamura H."/>
            <person name="Ohtoshi R."/>
            <person name="Moran D.A.P."/>
            <person name="Shinohara A."/>
            <person name="Yoshida Y."/>
            <person name="Fujiwara M."/>
            <person name="Mori M."/>
            <person name="Tomita M."/>
            <person name="Arakawa K."/>
        </authorList>
    </citation>
    <scope>NUCLEOTIDE SEQUENCE [LARGE SCALE GENOMIC DNA]</scope>
</reference>
<evidence type="ECO:0000313" key="2">
    <source>
        <dbReference type="Proteomes" id="UP000499080"/>
    </source>
</evidence>
<evidence type="ECO:0000313" key="1">
    <source>
        <dbReference type="EMBL" id="GBO18597.1"/>
    </source>
</evidence>
<proteinExistence type="predicted"/>
<name>A0A4Y2V4E8_ARAVE</name>
<dbReference type="AlphaFoldDB" id="A0A4Y2V4E8"/>
<gene>
    <name evidence="1" type="ORF">AVEN_112930_1</name>
</gene>
<comment type="caution">
    <text evidence="1">The sequence shown here is derived from an EMBL/GenBank/DDBJ whole genome shotgun (WGS) entry which is preliminary data.</text>
</comment>